<dbReference type="Gene3D" id="1.10.357.10">
    <property type="entry name" value="Tetracycline Repressor, domain 2"/>
    <property type="match status" value="1"/>
</dbReference>
<reference evidence="6 7" key="1">
    <citation type="submission" date="2024-10" db="EMBL/GenBank/DDBJ databases">
        <title>The Natural Products Discovery Center: Release of the First 8490 Sequenced Strains for Exploring Actinobacteria Biosynthetic Diversity.</title>
        <authorList>
            <person name="Kalkreuter E."/>
            <person name="Kautsar S.A."/>
            <person name="Yang D."/>
            <person name="Bader C.D."/>
            <person name="Teijaro C.N."/>
            <person name="Fluegel L."/>
            <person name="Davis C.M."/>
            <person name="Simpson J.R."/>
            <person name="Lauterbach L."/>
            <person name="Steele A.D."/>
            <person name="Gui C."/>
            <person name="Meng S."/>
            <person name="Li G."/>
            <person name="Viehrig K."/>
            <person name="Ye F."/>
            <person name="Su P."/>
            <person name="Kiefer A.F."/>
            <person name="Nichols A."/>
            <person name="Cepeda A.J."/>
            <person name="Yan W."/>
            <person name="Fan B."/>
            <person name="Jiang Y."/>
            <person name="Adhikari A."/>
            <person name="Zheng C.-J."/>
            <person name="Schuster L."/>
            <person name="Cowan T.M."/>
            <person name="Smanski M.J."/>
            <person name="Chevrette M.G."/>
            <person name="De Carvalho L.P.S."/>
            <person name="Shen B."/>
        </authorList>
    </citation>
    <scope>NUCLEOTIDE SEQUENCE [LARGE SCALE GENOMIC DNA]</scope>
    <source>
        <strain evidence="6 7">NPDC002593</strain>
    </source>
</reference>
<protein>
    <submittedName>
        <fullName evidence="6">TetR/AcrR family transcriptional regulator</fullName>
    </submittedName>
</protein>
<evidence type="ECO:0000256" key="2">
    <source>
        <dbReference type="ARBA" id="ARBA00023125"/>
    </source>
</evidence>
<dbReference type="PROSITE" id="PS50977">
    <property type="entry name" value="HTH_TETR_2"/>
    <property type="match status" value="1"/>
</dbReference>
<dbReference type="RefSeq" id="WP_040826645.1">
    <property type="nucleotide sequence ID" value="NZ_JBIAQY010000010.1"/>
</dbReference>
<dbReference type="EMBL" id="JBIAQY010000010">
    <property type="protein sequence ID" value="MFF3571639.1"/>
    <property type="molecule type" value="Genomic_DNA"/>
</dbReference>
<dbReference type="Pfam" id="PF13305">
    <property type="entry name" value="TetR_C_33"/>
    <property type="match status" value="1"/>
</dbReference>
<evidence type="ECO:0000256" key="1">
    <source>
        <dbReference type="ARBA" id="ARBA00023015"/>
    </source>
</evidence>
<keyword evidence="1" id="KW-0805">Transcription regulation</keyword>
<accession>A0ABW6S8V2</accession>
<evidence type="ECO:0000256" key="3">
    <source>
        <dbReference type="ARBA" id="ARBA00023163"/>
    </source>
</evidence>
<evidence type="ECO:0000256" key="4">
    <source>
        <dbReference type="PROSITE-ProRule" id="PRU00335"/>
    </source>
</evidence>
<dbReference type="PRINTS" id="PR00455">
    <property type="entry name" value="HTHTETR"/>
</dbReference>
<dbReference type="Proteomes" id="UP001601992">
    <property type="component" value="Unassembled WGS sequence"/>
</dbReference>
<dbReference type="InterPro" id="IPR025996">
    <property type="entry name" value="MT1864/Rv1816-like_C"/>
</dbReference>
<dbReference type="InterPro" id="IPR001647">
    <property type="entry name" value="HTH_TetR"/>
</dbReference>
<dbReference type="PANTHER" id="PTHR30055:SF243">
    <property type="entry name" value="HTH-TYPE TRANSCRIPTIONAL REGULATOR RV1816"/>
    <property type="match status" value="1"/>
</dbReference>
<dbReference type="InterPro" id="IPR050109">
    <property type="entry name" value="HTH-type_TetR-like_transc_reg"/>
</dbReference>
<evidence type="ECO:0000259" key="5">
    <source>
        <dbReference type="PROSITE" id="PS50977"/>
    </source>
</evidence>
<dbReference type="SUPFAM" id="SSF46689">
    <property type="entry name" value="Homeodomain-like"/>
    <property type="match status" value="1"/>
</dbReference>
<dbReference type="PANTHER" id="PTHR30055">
    <property type="entry name" value="HTH-TYPE TRANSCRIPTIONAL REGULATOR RUTR"/>
    <property type="match status" value="1"/>
</dbReference>
<evidence type="ECO:0000313" key="7">
    <source>
        <dbReference type="Proteomes" id="UP001601992"/>
    </source>
</evidence>
<keyword evidence="3" id="KW-0804">Transcription</keyword>
<dbReference type="InterPro" id="IPR036271">
    <property type="entry name" value="Tet_transcr_reg_TetR-rel_C_sf"/>
</dbReference>
<proteinExistence type="predicted"/>
<keyword evidence="2 4" id="KW-0238">DNA-binding</keyword>
<name>A0ABW6S8V2_9NOCA</name>
<dbReference type="InterPro" id="IPR009057">
    <property type="entry name" value="Homeodomain-like_sf"/>
</dbReference>
<feature type="DNA-binding region" description="H-T-H motif" evidence="4">
    <location>
        <begin position="36"/>
        <end position="55"/>
    </location>
</feature>
<gene>
    <name evidence="6" type="ORF">ACFYXQ_28065</name>
</gene>
<sequence>MSVPRTARARARAEITREIADAARRQLAESGAAALSLRAIARELGMVSSALYRYFPSRDDLLTTLIVEAYTAVGNEVDEAIDAVTAPRAQWRAAATAVRRWAIAHPHEYALLYGSPVPGYQAPQATIAPGSRIPIAVLGIVGRAWGSGTLATPGDELSPVLSAQLAVIAEQLAPGVPEAILARAVIAWTQLFGVVGFELTGQYVGSVDPTEAFFDYSVETMADLIGLRH</sequence>
<feature type="domain" description="HTH tetR-type" evidence="5">
    <location>
        <begin position="13"/>
        <end position="73"/>
    </location>
</feature>
<dbReference type="Pfam" id="PF00440">
    <property type="entry name" value="TetR_N"/>
    <property type="match status" value="1"/>
</dbReference>
<evidence type="ECO:0000313" key="6">
    <source>
        <dbReference type="EMBL" id="MFF3571639.1"/>
    </source>
</evidence>
<organism evidence="6 7">
    <name type="scientific">Nocardia jiangxiensis</name>
    <dbReference type="NCBI Taxonomy" id="282685"/>
    <lineage>
        <taxon>Bacteria</taxon>
        <taxon>Bacillati</taxon>
        <taxon>Actinomycetota</taxon>
        <taxon>Actinomycetes</taxon>
        <taxon>Mycobacteriales</taxon>
        <taxon>Nocardiaceae</taxon>
        <taxon>Nocardia</taxon>
    </lineage>
</organism>
<keyword evidence="7" id="KW-1185">Reference proteome</keyword>
<comment type="caution">
    <text evidence="6">The sequence shown here is derived from an EMBL/GenBank/DDBJ whole genome shotgun (WGS) entry which is preliminary data.</text>
</comment>
<dbReference type="SUPFAM" id="SSF48498">
    <property type="entry name" value="Tetracyclin repressor-like, C-terminal domain"/>
    <property type="match status" value="1"/>
</dbReference>